<dbReference type="Proteomes" id="UP000237105">
    <property type="component" value="Unassembled WGS sequence"/>
</dbReference>
<dbReference type="OrthoDB" id="1679543at2759"/>
<accession>A0A2P5CWY6</accession>
<protein>
    <submittedName>
        <fullName evidence="1">Uncharacterized protein</fullName>
    </submittedName>
</protein>
<dbReference type="PANTHER" id="PTHR33526">
    <property type="entry name" value="OS07G0123800 PROTEIN"/>
    <property type="match status" value="1"/>
</dbReference>
<keyword evidence="2" id="KW-1185">Reference proteome</keyword>
<dbReference type="InterPro" id="IPR016972">
    <property type="entry name" value="UCP031279"/>
</dbReference>
<comment type="caution">
    <text evidence="1">The sequence shown here is derived from an EMBL/GenBank/DDBJ whole genome shotgun (WGS) entry which is preliminary data.</text>
</comment>
<dbReference type="AlphaFoldDB" id="A0A2P5CWY6"/>
<evidence type="ECO:0000313" key="2">
    <source>
        <dbReference type="Proteomes" id="UP000237105"/>
    </source>
</evidence>
<gene>
    <name evidence="1" type="ORF">PanWU01x14_115490</name>
</gene>
<organism evidence="1 2">
    <name type="scientific">Parasponia andersonii</name>
    <name type="common">Sponia andersonii</name>
    <dbReference type="NCBI Taxonomy" id="3476"/>
    <lineage>
        <taxon>Eukaryota</taxon>
        <taxon>Viridiplantae</taxon>
        <taxon>Streptophyta</taxon>
        <taxon>Embryophyta</taxon>
        <taxon>Tracheophyta</taxon>
        <taxon>Spermatophyta</taxon>
        <taxon>Magnoliopsida</taxon>
        <taxon>eudicotyledons</taxon>
        <taxon>Gunneridae</taxon>
        <taxon>Pentapetalae</taxon>
        <taxon>rosids</taxon>
        <taxon>fabids</taxon>
        <taxon>Rosales</taxon>
        <taxon>Cannabaceae</taxon>
        <taxon>Parasponia</taxon>
    </lineage>
</organism>
<dbReference type="PIRSF" id="PIRSF031279">
    <property type="entry name" value="UCP031279"/>
    <property type="match status" value="1"/>
</dbReference>
<sequence length="172" mass="18624">MKTKTQSQNRFMRIITIPIKALGRARDYYVRSMNSAEKLGYASTMGGPAGQFAALPKSFSVRASRSSDNDDEDYAELIRAASARSFGGRIDVDAILRQQLREAAAKTTPCTAAMTTTTGARGLPKCSSVGMSKIDEEKACDFGDDGADNDLKPDFLYPRSISYAVAKRGVAF</sequence>
<evidence type="ECO:0000313" key="1">
    <source>
        <dbReference type="EMBL" id="PON65537.1"/>
    </source>
</evidence>
<proteinExistence type="predicted"/>
<dbReference type="PANTHER" id="PTHR33526:SF13">
    <property type="entry name" value="TYROSINE-PROTEIN PHOSPHATASE 3-LIKE"/>
    <property type="match status" value="1"/>
</dbReference>
<name>A0A2P5CWY6_PARAD</name>
<reference evidence="2" key="1">
    <citation type="submission" date="2016-06" db="EMBL/GenBank/DDBJ databases">
        <title>Parallel loss of symbiosis genes in relatives of nitrogen-fixing non-legume Parasponia.</title>
        <authorList>
            <person name="Van Velzen R."/>
            <person name="Holmer R."/>
            <person name="Bu F."/>
            <person name="Rutten L."/>
            <person name="Van Zeijl A."/>
            <person name="Liu W."/>
            <person name="Santuari L."/>
            <person name="Cao Q."/>
            <person name="Sharma T."/>
            <person name="Shen D."/>
            <person name="Roswanjaya Y."/>
            <person name="Wardhani T."/>
            <person name="Kalhor M.S."/>
            <person name="Jansen J."/>
            <person name="Van den Hoogen J."/>
            <person name="Gungor B."/>
            <person name="Hartog M."/>
            <person name="Hontelez J."/>
            <person name="Verver J."/>
            <person name="Yang W.-C."/>
            <person name="Schijlen E."/>
            <person name="Repin R."/>
            <person name="Schilthuizen M."/>
            <person name="Schranz E."/>
            <person name="Heidstra R."/>
            <person name="Miyata K."/>
            <person name="Fedorova E."/>
            <person name="Kohlen W."/>
            <person name="Bisseling T."/>
            <person name="Smit S."/>
            <person name="Geurts R."/>
        </authorList>
    </citation>
    <scope>NUCLEOTIDE SEQUENCE [LARGE SCALE GENOMIC DNA]</scope>
    <source>
        <strain evidence="2">cv. WU1-14</strain>
    </source>
</reference>
<dbReference type="STRING" id="3476.A0A2P5CWY6"/>
<dbReference type="EMBL" id="JXTB01000086">
    <property type="protein sequence ID" value="PON65537.1"/>
    <property type="molecule type" value="Genomic_DNA"/>
</dbReference>